<dbReference type="Gene3D" id="3.30.565.10">
    <property type="entry name" value="Histidine kinase-like ATPase, C-terminal domain"/>
    <property type="match status" value="1"/>
</dbReference>
<gene>
    <name evidence="10" type="ORF">SAMN04488028_10968</name>
</gene>
<evidence type="ECO:0000256" key="8">
    <source>
        <dbReference type="SAM" id="SignalP"/>
    </source>
</evidence>
<evidence type="ECO:0000256" key="2">
    <source>
        <dbReference type="ARBA" id="ARBA00012438"/>
    </source>
</evidence>
<dbReference type="InterPro" id="IPR036890">
    <property type="entry name" value="HATPase_C_sf"/>
</dbReference>
<dbReference type="SMART" id="SM00388">
    <property type="entry name" value="HisKA"/>
    <property type="match status" value="1"/>
</dbReference>
<feature type="signal peptide" evidence="8">
    <location>
        <begin position="1"/>
        <end position="20"/>
    </location>
</feature>
<dbReference type="GO" id="GO:0000155">
    <property type="term" value="F:phosphorelay sensor kinase activity"/>
    <property type="evidence" value="ECO:0007669"/>
    <property type="project" value="InterPro"/>
</dbReference>
<name>A0A1M6VJ48_REIAG</name>
<dbReference type="InterPro" id="IPR036097">
    <property type="entry name" value="HisK_dim/P_sf"/>
</dbReference>
<feature type="chain" id="PRO_5013065163" description="histidine kinase" evidence="8">
    <location>
        <begin position="21"/>
        <end position="600"/>
    </location>
</feature>
<dbReference type="STRING" id="156994.SAMN04488028_10968"/>
<protein>
    <recommendedName>
        <fullName evidence="2">histidine kinase</fullName>
        <ecNumber evidence="2">2.7.13.3</ecNumber>
    </recommendedName>
</protein>
<dbReference type="InterPro" id="IPR003594">
    <property type="entry name" value="HATPase_dom"/>
</dbReference>
<evidence type="ECO:0000313" key="10">
    <source>
        <dbReference type="EMBL" id="SHK81381.1"/>
    </source>
</evidence>
<evidence type="ECO:0000256" key="4">
    <source>
        <dbReference type="ARBA" id="ARBA00022679"/>
    </source>
</evidence>
<evidence type="ECO:0000256" key="5">
    <source>
        <dbReference type="ARBA" id="ARBA00022777"/>
    </source>
</evidence>
<evidence type="ECO:0000259" key="9">
    <source>
        <dbReference type="PROSITE" id="PS50109"/>
    </source>
</evidence>
<dbReference type="PANTHER" id="PTHR43711">
    <property type="entry name" value="TWO-COMPONENT HISTIDINE KINASE"/>
    <property type="match status" value="1"/>
</dbReference>
<keyword evidence="8" id="KW-0732">Signal</keyword>
<evidence type="ECO:0000256" key="3">
    <source>
        <dbReference type="ARBA" id="ARBA00022553"/>
    </source>
</evidence>
<feature type="domain" description="Histidine kinase" evidence="9">
    <location>
        <begin position="384"/>
        <end position="600"/>
    </location>
</feature>
<dbReference type="RefSeq" id="WP_073124877.1">
    <property type="nucleotide sequence ID" value="NZ_FRAA01000009.1"/>
</dbReference>
<dbReference type="Pfam" id="PF00512">
    <property type="entry name" value="HisKA"/>
    <property type="match status" value="1"/>
</dbReference>
<keyword evidence="4" id="KW-0808">Transferase</keyword>
<dbReference type="InterPro" id="IPR003661">
    <property type="entry name" value="HisK_dim/P_dom"/>
</dbReference>
<dbReference type="PRINTS" id="PR00344">
    <property type="entry name" value="BCTRLSENSOR"/>
</dbReference>
<keyword evidence="3" id="KW-0597">Phosphoprotein</keyword>
<reference evidence="11" key="1">
    <citation type="submission" date="2016-11" db="EMBL/GenBank/DDBJ databases">
        <authorList>
            <person name="Varghese N."/>
            <person name="Submissions S."/>
        </authorList>
    </citation>
    <scope>NUCLEOTIDE SEQUENCE [LARGE SCALE GENOMIC DNA]</scope>
    <source>
        <strain evidence="11">DSM 26134</strain>
    </source>
</reference>
<keyword evidence="6" id="KW-0902">Two-component regulatory system</keyword>
<keyword evidence="7" id="KW-1133">Transmembrane helix</keyword>
<sequence>MRRIILFCLLLVSISFKSLADSWQEAQRTGVATLDLHWYVSKPFIYQDEKGKFHGLECEILEGFQSYVKEKHGIELKLNWIEAKDFSSIIVQTRDAKNPSTLGVSAFSITEERKQFLKFSESYLTDITVLVSSKGTPIIHGYDEIFEMMSQTEAVTIKGTVYENMLADLKRRLNIDFKTHFIPSDQNILDEISSHDNRFGFIDLPIYLMLLKNGGELTRQNFFTVKGTGYGYIMPLQSDWDEPLNEFLTDSLATSLIAELTSKYMGQEVFQFIDNLYEYDQLGTIILTKEKEMQLAMVKNANLRLEEEKNYRKILVLGFVIVVLFLIVIVVLYYNNNKSTKTLMVQKVQIEKQQTDISRKNEQLLNRNVQLLALNEEKNNLVSILAHDLRSPLNHIIGISNLLRVSDSKMTEEDREFVTLMDSSAQRMSDMITKILDVNALEQNQSVVLKEQVDVSNLLQEVCSRYQPTAAMKSISLNVNETGIPRSLQTDHLLLFLVLENLLSNALKFSSHETAVSLNVAYDEKVIVFSVQDEGPGFTEEDKEVMFGRFQKLSAQPTGGETSTGLGLSIVKKYVTDLGGKMWLESTIGQGSIFHVSLPV</sequence>
<dbReference type="InterPro" id="IPR050736">
    <property type="entry name" value="Sensor_HK_Regulatory"/>
</dbReference>
<dbReference type="SUPFAM" id="SSF55874">
    <property type="entry name" value="ATPase domain of HSP90 chaperone/DNA topoisomerase II/histidine kinase"/>
    <property type="match status" value="1"/>
</dbReference>
<dbReference type="SUPFAM" id="SSF53850">
    <property type="entry name" value="Periplasmic binding protein-like II"/>
    <property type="match status" value="1"/>
</dbReference>
<dbReference type="Gene3D" id="3.40.190.10">
    <property type="entry name" value="Periplasmic binding protein-like II"/>
    <property type="match status" value="2"/>
</dbReference>
<dbReference type="InterPro" id="IPR001638">
    <property type="entry name" value="Solute-binding_3/MltF_N"/>
</dbReference>
<keyword evidence="11" id="KW-1185">Reference proteome</keyword>
<dbReference type="SUPFAM" id="SSF47384">
    <property type="entry name" value="Homodimeric domain of signal transducing histidine kinase"/>
    <property type="match status" value="1"/>
</dbReference>
<dbReference type="SMART" id="SM00387">
    <property type="entry name" value="HATPase_c"/>
    <property type="match status" value="1"/>
</dbReference>
<dbReference type="Proteomes" id="UP000184474">
    <property type="component" value="Unassembled WGS sequence"/>
</dbReference>
<dbReference type="InterPro" id="IPR004358">
    <property type="entry name" value="Sig_transdc_His_kin-like_C"/>
</dbReference>
<dbReference type="Gene3D" id="1.10.287.130">
    <property type="match status" value="1"/>
</dbReference>
<proteinExistence type="predicted"/>
<dbReference type="AlphaFoldDB" id="A0A1M6VJ48"/>
<comment type="catalytic activity">
    <reaction evidence="1">
        <text>ATP + protein L-histidine = ADP + protein N-phospho-L-histidine.</text>
        <dbReference type="EC" id="2.7.13.3"/>
    </reaction>
</comment>
<organism evidence="10 11">
    <name type="scientific">Reichenbachiella agariperforans</name>
    <dbReference type="NCBI Taxonomy" id="156994"/>
    <lineage>
        <taxon>Bacteria</taxon>
        <taxon>Pseudomonadati</taxon>
        <taxon>Bacteroidota</taxon>
        <taxon>Cytophagia</taxon>
        <taxon>Cytophagales</taxon>
        <taxon>Reichenbachiellaceae</taxon>
        <taxon>Reichenbachiella</taxon>
    </lineage>
</organism>
<feature type="transmembrane region" description="Helical" evidence="7">
    <location>
        <begin position="314"/>
        <end position="334"/>
    </location>
</feature>
<keyword evidence="7" id="KW-0812">Transmembrane</keyword>
<dbReference type="PROSITE" id="PS50109">
    <property type="entry name" value="HIS_KIN"/>
    <property type="match status" value="1"/>
</dbReference>
<dbReference type="EC" id="2.7.13.3" evidence="2"/>
<evidence type="ECO:0000256" key="1">
    <source>
        <dbReference type="ARBA" id="ARBA00000085"/>
    </source>
</evidence>
<dbReference type="CDD" id="cd00075">
    <property type="entry name" value="HATPase"/>
    <property type="match status" value="1"/>
</dbReference>
<evidence type="ECO:0000313" key="11">
    <source>
        <dbReference type="Proteomes" id="UP000184474"/>
    </source>
</evidence>
<dbReference type="SMART" id="SM00062">
    <property type="entry name" value="PBPb"/>
    <property type="match status" value="1"/>
</dbReference>
<keyword evidence="7" id="KW-0472">Membrane</keyword>
<accession>A0A1M6VJ48</accession>
<evidence type="ECO:0000256" key="7">
    <source>
        <dbReference type="SAM" id="Phobius"/>
    </source>
</evidence>
<keyword evidence="5 10" id="KW-0418">Kinase</keyword>
<dbReference type="Pfam" id="PF00497">
    <property type="entry name" value="SBP_bac_3"/>
    <property type="match status" value="1"/>
</dbReference>
<dbReference type="Pfam" id="PF02518">
    <property type="entry name" value="HATPase_c"/>
    <property type="match status" value="1"/>
</dbReference>
<evidence type="ECO:0000256" key="6">
    <source>
        <dbReference type="ARBA" id="ARBA00023012"/>
    </source>
</evidence>
<dbReference type="PANTHER" id="PTHR43711:SF1">
    <property type="entry name" value="HISTIDINE KINASE 1"/>
    <property type="match status" value="1"/>
</dbReference>
<dbReference type="CDD" id="cd00082">
    <property type="entry name" value="HisKA"/>
    <property type="match status" value="1"/>
</dbReference>
<dbReference type="InterPro" id="IPR005467">
    <property type="entry name" value="His_kinase_dom"/>
</dbReference>
<dbReference type="EMBL" id="FRAA01000009">
    <property type="protein sequence ID" value="SHK81381.1"/>
    <property type="molecule type" value="Genomic_DNA"/>
</dbReference>